<organism evidence="1 2">
    <name type="scientific">Roseovarius aquimarinus</name>
    <dbReference type="NCBI Taxonomy" id="1229156"/>
    <lineage>
        <taxon>Bacteria</taxon>
        <taxon>Pseudomonadati</taxon>
        <taxon>Pseudomonadota</taxon>
        <taxon>Alphaproteobacteria</taxon>
        <taxon>Rhodobacterales</taxon>
        <taxon>Roseobacteraceae</taxon>
        <taxon>Roseovarius</taxon>
    </lineage>
</organism>
<proteinExistence type="predicted"/>
<protein>
    <submittedName>
        <fullName evidence="1">Helix-turn-helix transcriptional regulator</fullName>
    </submittedName>
</protein>
<sequence length="56" mass="6278">MNYLCFSDLQSKIGGRSRSSVYRDIEAGRLPKPIKFGARLYWVEADVDAALAEAKN</sequence>
<accession>A0ABW7IAS9</accession>
<dbReference type="Gene3D" id="1.10.238.160">
    <property type="match status" value="1"/>
</dbReference>
<keyword evidence="2" id="KW-1185">Reference proteome</keyword>
<dbReference type="InterPro" id="IPR010260">
    <property type="entry name" value="AlpA"/>
</dbReference>
<reference evidence="1 2" key="1">
    <citation type="submission" date="2024-10" db="EMBL/GenBank/DDBJ databases">
        <authorList>
            <person name="Yang X.-N."/>
        </authorList>
    </citation>
    <scope>NUCLEOTIDE SEQUENCE [LARGE SCALE GENOMIC DNA]</scope>
    <source>
        <strain evidence="1 2">CAU 1059</strain>
    </source>
</reference>
<name>A0ABW7IAS9_9RHOB</name>
<evidence type="ECO:0000313" key="1">
    <source>
        <dbReference type="EMBL" id="MFH0255284.1"/>
    </source>
</evidence>
<dbReference type="Proteomes" id="UP001607157">
    <property type="component" value="Unassembled WGS sequence"/>
</dbReference>
<dbReference type="RefSeq" id="WP_377173070.1">
    <property type="nucleotide sequence ID" value="NZ_JBHTJC010000006.1"/>
</dbReference>
<dbReference type="EMBL" id="JBIHMM010000005">
    <property type="protein sequence ID" value="MFH0255284.1"/>
    <property type="molecule type" value="Genomic_DNA"/>
</dbReference>
<comment type="caution">
    <text evidence="1">The sequence shown here is derived from an EMBL/GenBank/DDBJ whole genome shotgun (WGS) entry which is preliminary data.</text>
</comment>
<evidence type="ECO:0000313" key="2">
    <source>
        <dbReference type="Proteomes" id="UP001607157"/>
    </source>
</evidence>
<gene>
    <name evidence="1" type="ORF">ACGRVM_15365</name>
</gene>
<dbReference type="Pfam" id="PF05930">
    <property type="entry name" value="Phage_AlpA"/>
    <property type="match status" value="1"/>
</dbReference>